<dbReference type="InterPro" id="IPR036249">
    <property type="entry name" value="Thioredoxin-like_sf"/>
</dbReference>
<dbReference type="Proteomes" id="UP000063964">
    <property type="component" value="Chromosome"/>
</dbReference>
<sequence>MTEKRITLYALTTCSHCKKTKELLDGCGAEYDCVFVDKLQGEERKEMIEAIKKVNPKLSFPTLLLGEETVVGFKEARIMEILERR</sequence>
<name>A0A120KMX6_9BACT</name>
<dbReference type="EMBL" id="CP014230">
    <property type="protein sequence ID" value="AMD92375.1"/>
    <property type="molecule type" value="Genomic_DNA"/>
</dbReference>
<dbReference type="KEGG" id="doa:AXF15_04120"/>
<gene>
    <name evidence="2" type="ORF">AXF15_04120</name>
</gene>
<reference evidence="3" key="1">
    <citation type="submission" date="2016-02" db="EMBL/GenBank/DDBJ databases">
        <authorList>
            <person name="Holder M.E."/>
            <person name="Ajami N.J."/>
            <person name="Petrosino J.F."/>
        </authorList>
    </citation>
    <scope>NUCLEOTIDE SEQUENCE [LARGE SCALE GENOMIC DNA]</scope>
    <source>
        <strain evidence="3">DSM 12838</strain>
    </source>
</reference>
<protein>
    <submittedName>
        <fullName evidence="2">NrdH-redoxin</fullName>
    </submittedName>
</protein>
<dbReference type="PROSITE" id="PS51354">
    <property type="entry name" value="GLUTAREDOXIN_2"/>
    <property type="match status" value="1"/>
</dbReference>
<dbReference type="OrthoDB" id="9795531at2"/>
<dbReference type="InterPro" id="IPR002109">
    <property type="entry name" value="Glutaredoxin"/>
</dbReference>
<dbReference type="RefSeq" id="WP_066603686.1">
    <property type="nucleotide sequence ID" value="NZ_CP014230.1"/>
</dbReference>
<dbReference type="CDD" id="cd02976">
    <property type="entry name" value="NrdH"/>
    <property type="match status" value="1"/>
</dbReference>
<proteinExistence type="predicted"/>
<feature type="domain" description="Glutaredoxin" evidence="1">
    <location>
        <begin position="6"/>
        <end position="68"/>
    </location>
</feature>
<keyword evidence="3" id="KW-1185">Reference proteome</keyword>
<accession>A0A120KMX6</accession>
<dbReference type="Gene3D" id="3.40.30.10">
    <property type="entry name" value="Glutaredoxin"/>
    <property type="match status" value="1"/>
</dbReference>
<dbReference type="Pfam" id="PF00462">
    <property type="entry name" value="Glutaredoxin"/>
    <property type="match status" value="1"/>
</dbReference>
<evidence type="ECO:0000313" key="3">
    <source>
        <dbReference type="Proteomes" id="UP000063964"/>
    </source>
</evidence>
<dbReference type="AlphaFoldDB" id="A0A120KMX6"/>
<dbReference type="SUPFAM" id="SSF52833">
    <property type="entry name" value="Thioredoxin-like"/>
    <property type="match status" value="1"/>
</dbReference>
<evidence type="ECO:0000313" key="2">
    <source>
        <dbReference type="EMBL" id="AMD92375.1"/>
    </source>
</evidence>
<evidence type="ECO:0000259" key="1">
    <source>
        <dbReference type="Pfam" id="PF00462"/>
    </source>
</evidence>
<dbReference type="STRING" id="888061.AXF15_04120"/>
<organism evidence="2 3">
    <name type="scientific">Desulfomicrobium orale DSM 12838</name>
    <dbReference type="NCBI Taxonomy" id="888061"/>
    <lineage>
        <taxon>Bacteria</taxon>
        <taxon>Pseudomonadati</taxon>
        <taxon>Thermodesulfobacteriota</taxon>
        <taxon>Desulfovibrionia</taxon>
        <taxon>Desulfovibrionales</taxon>
        <taxon>Desulfomicrobiaceae</taxon>
        <taxon>Desulfomicrobium</taxon>
    </lineage>
</organism>